<keyword evidence="1 3" id="KW-0378">Hydrolase</keyword>
<gene>
    <name evidence="3" type="ORF">QWI33_07595</name>
</gene>
<dbReference type="PANTHER" id="PTHR30404:SF0">
    <property type="entry name" value="N-ACETYLMURAMOYL-L-ALANINE AMIDASE AMIC"/>
    <property type="match status" value="1"/>
</dbReference>
<proteinExistence type="predicted"/>
<protein>
    <submittedName>
        <fullName evidence="3">N-acetylmuramoyl-L-alanine amidase</fullName>
        <ecNumber evidence="3">3.5.1.28</ecNumber>
    </submittedName>
</protein>
<keyword evidence="4" id="KW-1185">Reference proteome</keyword>
<dbReference type="EC" id="3.5.1.28" evidence="3"/>
<dbReference type="SMART" id="SM00646">
    <property type="entry name" value="Ami_3"/>
    <property type="match status" value="1"/>
</dbReference>
<dbReference type="InterPro" id="IPR002508">
    <property type="entry name" value="MurNAc-LAA_cat"/>
</dbReference>
<dbReference type="InterPro" id="IPR050695">
    <property type="entry name" value="N-acetylmuramoyl_amidase_3"/>
</dbReference>
<organism evidence="3 4">
    <name type="scientific">Glycomyces tritici</name>
    <dbReference type="NCBI Taxonomy" id="2665176"/>
    <lineage>
        <taxon>Bacteria</taxon>
        <taxon>Bacillati</taxon>
        <taxon>Actinomycetota</taxon>
        <taxon>Actinomycetes</taxon>
        <taxon>Glycomycetales</taxon>
        <taxon>Glycomycetaceae</taxon>
        <taxon>Glycomyces</taxon>
    </lineage>
</organism>
<comment type="caution">
    <text evidence="3">The sequence shown here is derived from an EMBL/GenBank/DDBJ whole genome shotgun (WGS) entry which is preliminary data.</text>
</comment>
<dbReference type="Pfam" id="PF01520">
    <property type="entry name" value="Amidase_3"/>
    <property type="match status" value="1"/>
</dbReference>
<dbReference type="Gene3D" id="3.40.630.40">
    <property type="entry name" value="Zn-dependent exopeptidases"/>
    <property type="match status" value="1"/>
</dbReference>
<accession>A0ABT7YMT9</accession>
<dbReference type="CDD" id="cd02696">
    <property type="entry name" value="MurNAc-LAA"/>
    <property type="match status" value="1"/>
</dbReference>
<dbReference type="GO" id="GO:0008745">
    <property type="term" value="F:N-acetylmuramoyl-L-alanine amidase activity"/>
    <property type="evidence" value="ECO:0007669"/>
    <property type="project" value="UniProtKB-EC"/>
</dbReference>
<reference evidence="3" key="1">
    <citation type="submission" date="2023-06" db="EMBL/GenBank/DDBJ databases">
        <title>Gycomyces niveus sp.nov., a novel actinomycete isolated from soil in Shouguang.</title>
        <authorList>
            <person name="Yang X."/>
            <person name="Zhao J."/>
        </authorList>
    </citation>
    <scope>NUCLEOTIDE SEQUENCE</scope>
    <source>
        <strain evidence="3">NEAU C2</strain>
    </source>
</reference>
<dbReference type="SUPFAM" id="SSF53187">
    <property type="entry name" value="Zn-dependent exopeptidases"/>
    <property type="match status" value="1"/>
</dbReference>
<feature type="domain" description="MurNAc-LAA" evidence="2">
    <location>
        <begin position="84"/>
        <end position="196"/>
    </location>
</feature>
<name>A0ABT7YMT9_9ACTN</name>
<evidence type="ECO:0000256" key="1">
    <source>
        <dbReference type="ARBA" id="ARBA00022801"/>
    </source>
</evidence>
<dbReference type="PANTHER" id="PTHR30404">
    <property type="entry name" value="N-ACETYLMURAMOYL-L-ALANINE AMIDASE"/>
    <property type="match status" value="1"/>
</dbReference>
<sequence length="200" mass="21920">MGLASLPFAGSAAQAQDLSLNANRKIFLDPGHGGHDPGAVGNGLREKDLTLDIAKRTRAILDDHGYQTRMSRTSDVHVDLPDRAAAANAWGAHVFLSIHINAGGGTGFESHREVNATDHTRRFNSTVHRRTIAWMRQTASITDRGTKETNYVVLTHANMSAVLTENLFIDNEANANLLRSPNFRQDIAIGHFYGVDTFFN</sequence>
<dbReference type="RefSeq" id="WP_289956471.1">
    <property type="nucleotide sequence ID" value="NZ_JAUEMJ010000002.1"/>
</dbReference>
<dbReference type="EMBL" id="JAUEMJ010000002">
    <property type="protein sequence ID" value="MDN3239583.1"/>
    <property type="molecule type" value="Genomic_DNA"/>
</dbReference>
<evidence type="ECO:0000259" key="2">
    <source>
        <dbReference type="SMART" id="SM00646"/>
    </source>
</evidence>
<evidence type="ECO:0000313" key="3">
    <source>
        <dbReference type="EMBL" id="MDN3239583.1"/>
    </source>
</evidence>
<dbReference type="Proteomes" id="UP001171902">
    <property type="component" value="Unassembled WGS sequence"/>
</dbReference>
<evidence type="ECO:0000313" key="4">
    <source>
        <dbReference type="Proteomes" id="UP001171902"/>
    </source>
</evidence>